<sequence length="281" mass="31517">MMESIARQIHDATGVFDVRETDGGPFTILDICMAPGAYLHVAMQHNPGAQARAFSLPLEKGGHKVLRRNLKVDMEFIDITMLGEDMGVDSITISPTHPDADEFLHRRFYPEDVFDLAICDGQVLRTHSRAAYRESKEPTRLTMTQLAISLEHMKPGGTMLVLLHKVESWKSVLILRTFCKFSDVKTFKPTKAHATRSSCYMVASNIQPQHEDAVRAVQTWKQLWRAATFATESEFANLAESLEPDVEEVLGDFGTRLVGLGKEVWDTQARALTKAPFVRDA</sequence>
<accession>A0A7C8MNK3</accession>
<dbReference type="OrthoDB" id="417125at2759"/>
<dbReference type="GO" id="GO:0032259">
    <property type="term" value="P:methylation"/>
    <property type="evidence" value="ECO:0007669"/>
    <property type="project" value="InterPro"/>
</dbReference>
<dbReference type="Gene3D" id="3.40.50.150">
    <property type="entry name" value="Vaccinia Virus protein VP39"/>
    <property type="match status" value="1"/>
</dbReference>
<evidence type="ECO:0000313" key="3">
    <source>
        <dbReference type="Proteomes" id="UP000481858"/>
    </source>
</evidence>
<dbReference type="InParanoid" id="A0A7C8MNK3"/>
<dbReference type="GO" id="GO:0008168">
    <property type="term" value="F:methyltransferase activity"/>
    <property type="evidence" value="ECO:0007669"/>
    <property type="project" value="InterPro"/>
</dbReference>
<dbReference type="Pfam" id="PF01728">
    <property type="entry name" value="FtsJ"/>
    <property type="match status" value="1"/>
</dbReference>
<organism evidence="2 3">
    <name type="scientific">Xylaria multiplex</name>
    <dbReference type="NCBI Taxonomy" id="323545"/>
    <lineage>
        <taxon>Eukaryota</taxon>
        <taxon>Fungi</taxon>
        <taxon>Dikarya</taxon>
        <taxon>Ascomycota</taxon>
        <taxon>Pezizomycotina</taxon>
        <taxon>Sordariomycetes</taxon>
        <taxon>Xylariomycetidae</taxon>
        <taxon>Xylariales</taxon>
        <taxon>Xylariaceae</taxon>
        <taxon>Xylaria</taxon>
    </lineage>
</organism>
<dbReference type="AlphaFoldDB" id="A0A7C8MNK3"/>
<gene>
    <name evidence="2" type="ORF">GQX73_g6104</name>
</gene>
<dbReference type="InterPro" id="IPR002877">
    <property type="entry name" value="RNA_MeTrfase_FtsJ_dom"/>
</dbReference>
<keyword evidence="3" id="KW-1185">Reference proteome</keyword>
<dbReference type="Proteomes" id="UP000481858">
    <property type="component" value="Unassembled WGS sequence"/>
</dbReference>
<evidence type="ECO:0000259" key="1">
    <source>
        <dbReference type="Pfam" id="PF01728"/>
    </source>
</evidence>
<name>A0A7C8MNK3_9PEZI</name>
<reference evidence="2 3" key="1">
    <citation type="submission" date="2019-12" db="EMBL/GenBank/DDBJ databases">
        <title>Draft genome sequence of the ascomycete Xylaria multiplex DSM 110363.</title>
        <authorList>
            <person name="Buettner E."/>
            <person name="Kellner H."/>
        </authorList>
    </citation>
    <scope>NUCLEOTIDE SEQUENCE [LARGE SCALE GENOMIC DNA]</scope>
    <source>
        <strain evidence="2 3">DSM 110363</strain>
    </source>
</reference>
<dbReference type="InterPro" id="IPR029063">
    <property type="entry name" value="SAM-dependent_MTases_sf"/>
</dbReference>
<protein>
    <recommendedName>
        <fullName evidence="1">Ribosomal RNA methyltransferase FtsJ domain-containing protein</fullName>
    </recommendedName>
</protein>
<dbReference type="SUPFAM" id="SSF53335">
    <property type="entry name" value="S-adenosyl-L-methionine-dependent methyltransferases"/>
    <property type="match status" value="1"/>
</dbReference>
<evidence type="ECO:0000313" key="2">
    <source>
        <dbReference type="EMBL" id="KAF2967450.1"/>
    </source>
</evidence>
<comment type="caution">
    <text evidence="2">The sequence shown here is derived from an EMBL/GenBank/DDBJ whole genome shotgun (WGS) entry which is preliminary data.</text>
</comment>
<feature type="domain" description="Ribosomal RNA methyltransferase FtsJ" evidence="1">
    <location>
        <begin position="9"/>
        <end position="204"/>
    </location>
</feature>
<dbReference type="EMBL" id="WUBL01000067">
    <property type="protein sequence ID" value="KAF2967450.1"/>
    <property type="molecule type" value="Genomic_DNA"/>
</dbReference>
<proteinExistence type="predicted"/>